<sequence length="72" mass="7430">MARFVAACPRYSAVGREEAAAAAAVVVVMVVVMMVVAAAAVATMEGGAWERLPTRPSLPVSDTTSNSFDLDS</sequence>
<dbReference type="Proteomes" id="UP000324222">
    <property type="component" value="Unassembled WGS sequence"/>
</dbReference>
<protein>
    <submittedName>
        <fullName evidence="3">Uncharacterized protein</fullName>
    </submittedName>
</protein>
<evidence type="ECO:0000313" key="3">
    <source>
        <dbReference type="EMBL" id="MPC08866.1"/>
    </source>
</evidence>
<gene>
    <name evidence="3" type="ORF">E2C01_001462</name>
</gene>
<dbReference type="EMBL" id="VSRR010000047">
    <property type="protein sequence ID" value="MPC08866.1"/>
    <property type="molecule type" value="Genomic_DNA"/>
</dbReference>
<organism evidence="3 4">
    <name type="scientific">Portunus trituberculatus</name>
    <name type="common">Swimming crab</name>
    <name type="synonym">Neptunus trituberculatus</name>
    <dbReference type="NCBI Taxonomy" id="210409"/>
    <lineage>
        <taxon>Eukaryota</taxon>
        <taxon>Metazoa</taxon>
        <taxon>Ecdysozoa</taxon>
        <taxon>Arthropoda</taxon>
        <taxon>Crustacea</taxon>
        <taxon>Multicrustacea</taxon>
        <taxon>Malacostraca</taxon>
        <taxon>Eumalacostraca</taxon>
        <taxon>Eucarida</taxon>
        <taxon>Decapoda</taxon>
        <taxon>Pleocyemata</taxon>
        <taxon>Brachyura</taxon>
        <taxon>Eubrachyura</taxon>
        <taxon>Portunoidea</taxon>
        <taxon>Portunidae</taxon>
        <taxon>Portuninae</taxon>
        <taxon>Portunus</taxon>
    </lineage>
</organism>
<comment type="caution">
    <text evidence="3">The sequence shown here is derived from an EMBL/GenBank/DDBJ whole genome shotgun (WGS) entry which is preliminary data.</text>
</comment>
<feature type="region of interest" description="Disordered" evidence="1">
    <location>
        <begin position="52"/>
        <end position="72"/>
    </location>
</feature>
<keyword evidence="2" id="KW-1133">Transmembrane helix</keyword>
<reference evidence="3 4" key="1">
    <citation type="submission" date="2019-05" db="EMBL/GenBank/DDBJ databases">
        <title>Another draft genome of Portunus trituberculatus and its Hox gene families provides insights of decapod evolution.</title>
        <authorList>
            <person name="Jeong J.-H."/>
            <person name="Song I."/>
            <person name="Kim S."/>
            <person name="Choi T."/>
            <person name="Kim D."/>
            <person name="Ryu S."/>
            <person name="Kim W."/>
        </authorList>
    </citation>
    <scope>NUCLEOTIDE SEQUENCE [LARGE SCALE GENOMIC DNA]</scope>
    <source>
        <tissue evidence="3">Muscle</tissue>
    </source>
</reference>
<proteinExistence type="predicted"/>
<evidence type="ECO:0000313" key="4">
    <source>
        <dbReference type="Proteomes" id="UP000324222"/>
    </source>
</evidence>
<keyword evidence="2" id="KW-0812">Transmembrane</keyword>
<dbReference type="AlphaFoldDB" id="A0A5B7CKH7"/>
<name>A0A5B7CKH7_PORTR</name>
<keyword evidence="4" id="KW-1185">Reference proteome</keyword>
<evidence type="ECO:0000256" key="2">
    <source>
        <dbReference type="SAM" id="Phobius"/>
    </source>
</evidence>
<keyword evidence="2" id="KW-0472">Membrane</keyword>
<accession>A0A5B7CKH7</accession>
<feature type="compositionally biased region" description="Polar residues" evidence="1">
    <location>
        <begin position="60"/>
        <end position="72"/>
    </location>
</feature>
<feature type="transmembrane region" description="Helical" evidence="2">
    <location>
        <begin position="20"/>
        <end position="42"/>
    </location>
</feature>
<evidence type="ECO:0000256" key="1">
    <source>
        <dbReference type="SAM" id="MobiDB-lite"/>
    </source>
</evidence>